<keyword evidence="1" id="KW-0812">Transmembrane</keyword>
<feature type="transmembrane region" description="Helical" evidence="1">
    <location>
        <begin position="128"/>
        <end position="147"/>
    </location>
</feature>
<gene>
    <name evidence="2" type="ORF">PCOR1329_LOCUS70362</name>
</gene>
<keyword evidence="3" id="KW-1185">Reference proteome</keyword>
<feature type="transmembrane region" description="Helical" evidence="1">
    <location>
        <begin position="31"/>
        <end position="54"/>
    </location>
</feature>
<feature type="non-terminal residue" evidence="2">
    <location>
        <position position="1"/>
    </location>
</feature>
<keyword evidence="1" id="KW-0472">Membrane</keyword>
<dbReference type="Proteomes" id="UP001189429">
    <property type="component" value="Unassembled WGS sequence"/>
</dbReference>
<organism evidence="2 3">
    <name type="scientific">Prorocentrum cordatum</name>
    <dbReference type="NCBI Taxonomy" id="2364126"/>
    <lineage>
        <taxon>Eukaryota</taxon>
        <taxon>Sar</taxon>
        <taxon>Alveolata</taxon>
        <taxon>Dinophyceae</taxon>
        <taxon>Prorocentrales</taxon>
        <taxon>Prorocentraceae</taxon>
        <taxon>Prorocentrum</taxon>
    </lineage>
</organism>
<protein>
    <submittedName>
        <fullName evidence="2">Uncharacterized protein</fullName>
    </submittedName>
</protein>
<name>A0ABN9WTE7_9DINO</name>
<keyword evidence="1" id="KW-1133">Transmembrane helix</keyword>
<reference evidence="2" key="1">
    <citation type="submission" date="2023-10" db="EMBL/GenBank/DDBJ databases">
        <authorList>
            <person name="Chen Y."/>
            <person name="Shah S."/>
            <person name="Dougan E. K."/>
            <person name="Thang M."/>
            <person name="Chan C."/>
        </authorList>
    </citation>
    <scope>NUCLEOTIDE SEQUENCE [LARGE SCALE GENOMIC DNA]</scope>
</reference>
<dbReference type="EMBL" id="CAUYUJ010019288">
    <property type="protein sequence ID" value="CAK0890029.1"/>
    <property type="molecule type" value="Genomic_DNA"/>
</dbReference>
<sequence>GFAVMCIQAAADLRVRVYGAASWMDYAAGSVLPSSMVAGTLSLAVAIALVVLTLQSWRRSRHQLASGGLRSTPQWQPEAFGPVRAPALPGLMASSVALAFGTVYLLLFFAIEVPWIGIYTFGLPNRDFLWDQIINLAIAVGVKKLLLDKLVGWRMTRQGFVTH</sequence>
<evidence type="ECO:0000256" key="1">
    <source>
        <dbReference type="SAM" id="Phobius"/>
    </source>
</evidence>
<proteinExistence type="predicted"/>
<evidence type="ECO:0000313" key="3">
    <source>
        <dbReference type="Proteomes" id="UP001189429"/>
    </source>
</evidence>
<comment type="caution">
    <text evidence="2">The sequence shown here is derived from an EMBL/GenBank/DDBJ whole genome shotgun (WGS) entry which is preliminary data.</text>
</comment>
<feature type="non-terminal residue" evidence="2">
    <location>
        <position position="163"/>
    </location>
</feature>
<evidence type="ECO:0000313" key="2">
    <source>
        <dbReference type="EMBL" id="CAK0890029.1"/>
    </source>
</evidence>
<feature type="transmembrane region" description="Helical" evidence="1">
    <location>
        <begin position="96"/>
        <end position="116"/>
    </location>
</feature>
<accession>A0ABN9WTE7</accession>